<keyword evidence="2" id="KW-0812">Transmembrane</keyword>
<reference evidence="3" key="1">
    <citation type="submission" date="2020-10" db="EMBL/GenBank/DDBJ databases">
        <title>Unveiling of a novel bifunctional photoreceptor, Dualchrome1, isolated from a cosmopolitan green alga.</title>
        <authorList>
            <person name="Suzuki S."/>
            <person name="Kawachi M."/>
        </authorList>
    </citation>
    <scope>NUCLEOTIDE SEQUENCE</scope>
    <source>
        <strain evidence="3">NIES 2893</strain>
    </source>
</reference>
<evidence type="ECO:0008006" key="5">
    <source>
        <dbReference type="Google" id="ProtNLM"/>
    </source>
</evidence>
<feature type="region of interest" description="Disordered" evidence="1">
    <location>
        <begin position="75"/>
        <end position="105"/>
    </location>
</feature>
<protein>
    <recommendedName>
        <fullName evidence="5">Transmembrane protein</fullName>
    </recommendedName>
</protein>
<sequence length="226" mass="24793">MEETKVESPTTTSVKTVAAWFENHLACCSPTSCGGASTSPSGGSGDDNTIIKQRLQRFDDQTEVRRIIDEAVAAQRYPLTPPPSDNAKETAHTSRPSPRAGNAEEDVDAWLKAEESRVRLRAFSGVNWRSIFIASLLWWAIVGSLVYVEKQRTARVVEMRRRQAKAAEEARGVLSRLRAMVLFSGTPSACSPSPIYADSVDVPSFSSWTFGGLLSGRKRRPTHPPS</sequence>
<evidence type="ECO:0000313" key="3">
    <source>
        <dbReference type="EMBL" id="GHP05692.1"/>
    </source>
</evidence>
<feature type="transmembrane region" description="Helical" evidence="2">
    <location>
        <begin position="126"/>
        <end position="148"/>
    </location>
</feature>
<dbReference type="AlphaFoldDB" id="A0A830HG16"/>
<name>A0A830HG16_9CHLO</name>
<keyword evidence="2" id="KW-1133">Transmembrane helix</keyword>
<comment type="caution">
    <text evidence="3">The sequence shown here is derived from an EMBL/GenBank/DDBJ whole genome shotgun (WGS) entry which is preliminary data.</text>
</comment>
<evidence type="ECO:0000256" key="2">
    <source>
        <dbReference type="SAM" id="Phobius"/>
    </source>
</evidence>
<evidence type="ECO:0000313" key="4">
    <source>
        <dbReference type="Proteomes" id="UP000660262"/>
    </source>
</evidence>
<dbReference type="EMBL" id="BNJQ01000010">
    <property type="protein sequence ID" value="GHP05692.1"/>
    <property type="molecule type" value="Genomic_DNA"/>
</dbReference>
<keyword evidence="4" id="KW-1185">Reference proteome</keyword>
<evidence type="ECO:0000256" key="1">
    <source>
        <dbReference type="SAM" id="MobiDB-lite"/>
    </source>
</evidence>
<dbReference type="Proteomes" id="UP000660262">
    <property type="component" value="Unassembled WGS sequence"/>
</dbReference>
<organism evidence="3 4">
    <name type="scientific">Pycnococcus provasolii</name>
    <dbReference type="NCBI Taxonomy" id="41880"/>
    <lineage>
        <taxon>Eukaryota</taxon>
        <taxon>Viridiplantae</taxon>
        <taxon>Chlorophyta</taxon>
        <taxon>Pseudoscourfieldiophyceae</taxon>
        <taxon>Pseudoscourfieldiales</taxon>
        <taxon>Pycnococcaceae</taxon>
        <taxon>Pycnococcus</taxon>
    </lineage>
</organism>
<gene>
    <name evidence="3" type="ORF">PPROV_000444200</name>
</gene>
<keyword evidence="2" id="KW-0472">Membrane</keyword>
<accession>A0A830HG16</accession>
<proteinExistence type="predicted"/>